<sequence>MTSIQPSTFSYNQALDVAIAAAQAAGSLLRSAFHGLDSRDSGAIAIDAEAEAVIRQILTTAFPNYGIRGEALRHLDRTFQDQQQHLWLIDPNNGTASFLRGERGAAVSIGLLRATVPVLGVVYAFAAPDDAGDLFAWAEGCGDLKRNGVAVQRSPWATSLDPTHTVLISQDGDRNSKANAKLVAPARFRTVPSIAYRLALVAAGEGEAAVSLSDPCEWDYAGGHALLRSSGGELFDASGQPVTYAIDGRSDSGGRCFGGSVSIAPQLSRKNWSIVFQPYSYDNPYPLAVLSRGEAISEVGLLARAQGCLLGQLVGDALGSLVEFQTAQSIQRRYPQGLDNLEDSSIWNTLAGQSTDDSELALMLARALVQAECFDQAAIAAAYAYWYRSPPFDIGNTTQQALSAAAQAISRGSNPAESAIRAATLDSEANGALMRISPLGIFGHATDEAQLAEWARLDAQLTHPHPVCQDANAVFVIAIRHALTTGEAPAEVYRYAKSWAAESNLHPHVQQWLAEAETQPPADYIERMGWVHIALQNAFYQLLHAPSLEAGIVTTVMQGGDTDTNGAIVGALLGAVYGRAAIPWQWRDRVLTCRPIQKLADVKRPRPQPFWPIDALQLAEQLLITGRKGSP</sequence>
<dbReference type="PANTHER" id="PTHR16222">
    <property type="entry name" value="ADP-RIBOSYLGLYCOHYDROLASE"/>
    <property type="match status" value="1"/>
</dbReference>
<dbReference type="GO" id="GO:0052834">
    <property type="term" value="F:inositol monophosphate phosphatase activity"/>
    <property type="evidence" value="ECO:0007669"/>
    <property type="project" value="UniProtKB-EC"/>
</dbReference>
<evidence type="ECO:0000313" key="5">
    <source>
        <dbReference type="EMBL" id="WAL59624.1"/>
    </source>
</evidence>
<feature type="binding site" evidence="4">
    <location>
        <position position="563"/>
    </location>
    <ligand>
        <name>Mg(2+)</name>
        <dbReference type="ChEBI" id="CHEBI:18420"/>
        <label>1</label>
    </ligand>
</feature>
<dbReference type="GO" id="GO:0046854">
    <property type="term" value="P:phosphatidylinositol phosphate biosynthetic process"/>
    <property type="evidence" value="ECO:0007669"/>
    <property type="project" value="InterPro"/>
</dbReference>
<evidence type="ECO:0000256" key="3">
    <source>
        <dbReference type="PIRSR" id="PIRSR600760-2"/>
    </source>
</evidence>
<feature type="binding site" evidence="3">
    <location>
        <position position="219"/>
    </location>
    <ligand>
        <name>Mg(2+)</name>
        <dbReference type="ChEBI" id="CHEBI:18420"/>
        <label>1</label>
        <note>catalytic</note>
    </ligand>
</feature>
<dbReference type="Pfam" id="PF03747">
    <property type="entry name" value="ADP_ribosyl_GH"/>
    <property type="match status" value="1"/>
</dbReference>
<comment type="catalytic activity">
    <reaction evidence="1">
        <text>a myo-inositol phosphate + H2O = myo-inositol + phosphate</text>
        <dbReference type="Rhea" id="RHEA:24056"/>
        <dbReference type="ChEBI" id="CHEBI:15377"/>
        <dbReference type="ChEBI" id="CHEBI:17268"/>
        <dbReference type="ChEBI" id="CHEBI:43474"/>
        <dbReference type="ChEBI" id="CHEBI:84139"/>
        <dbReference type="EC" id="3.1.3.25"/>
    </reaction>
</comment>
<feature type="binding site" evidence="3">
    <location>
        <position position="70"/>
    </location>
    <ligand>
        <name>Mg(2+)</name>
        <dbReference type="ChEBI" id="CHEBI:18420"/>
        <label>1</label>
        <note>catalytic</note>
    </ligand>
</feature>
<feature type="binding site" evidence="4">
    <location>
        <position position="561"/>
    </location>
    <ligand>
        <name>Mg(2+)</name>
        <dbReference type="ChEBI" id="CHEBI:18420"/>
        <label>1</label>
    </ligand>
</feature>
<proteinExistence type="predicted"/>
<dbReference type="GO" id="GO:0046872">
    <property type="term" value="F:metal ion binding"/>
    <property type="evidence" value="ECO:0007669"/>
    <property type="project" value="UniProtKB-KW"/>
</dbReference>
<dbReference type="EMBL" id="CP113797">
    <property type="protein sequence ID" value="WAL59624.1"/>
    <property type="molecule type" value="Genomic_DNA"/>
</dbReference>
<dbReference type="Pfam" id="PF00459">
    <property type="entry name" value="Inositol_P"/>
    <property type="match status" value="1"/>
</dbReference>
<dbReference type="Gene3D" id="3.40.190.80">
    <property type="match status" value="1"/>
</dbReference>
<dbReference type="AlphaFoldDB" id="A0A9E8ZCZ2"/>
<reference evidence="5" key="1">
    <citation type="submission" date="2022-12" db="EMBL/GenBank/DDBJ databases">
        <title>Polyphasic identification of a Novel Hot-Spring Cyanobacterium Ocullathermofonsia sinensis gen nov. sp. nov. and Genomic Insights on its Adaptations to the Thermal Habitat.</title>
        <authorList>
            <person name="Daroch M."/>
            <person name="Tang J."/>
            <person name="Jiang Y."/>
        </authorList>
    </citation>
    <scope>NUCLEOTIDE SEQUENCE</scope>
    <source>
        <strain evidence="5">PKUAC-SCTA174</strain>
    </source>
</reference>
<keyword evidence="3" id="KW-0460">Magnesium</keyword>
<dbReference type="RefSeq" id="WP_268609418.1">
    <property type="nucleotide sequence ID" value="NZ_CP113797.1"/>
</dbReference>
<name>A0A9E8ZCZ2_9CYAN</name>
<dbReference type="Gene3D" id="3.30.540.10">
    <property type="entry name" value="Fructose-1,6-Bisphosphatase, subunit A, domain 1"/>
    <property type="match status" value="1"/>
</dbReference>
<comment type="cofactor">
    <cofactor evidence="4">
        <name>Mg(2+)</name>
        <dbReference type="ChEBI" id="CHEBI:18420"/>
    </cofactor>
    <text evidence="4">Binds 2 magnesium ions per subunit.</text>
</comment>
<feature type="binding site" evidence="4">
    <location>
        <position position="564"/>
    </location>
    <ligand>
        <name>Mg(2+)</name>
        <dbReference type="ChEBI" id="CHEBI:18420"/>
        <label>1</label>
    </ligand>
</feature>
<feature type="binding site" evidence="3">
    <location>
        <position position="90"/>
    </location>
    <ligand>
        <name>Mg(2+)</name>
        <dbReference type="ChEBI" id="CHEBI:18420"/>
        <label>2</label>
    </ligand>
</feature>
<feature type="binding site" evidence="4">
    <location>
        <position position="355"/>
    </location>
    <ligand>
        <name>Mg(2+)</name>
        <dbReference type="ChEBI" id="CHEBI:18420"/>
        <label>1</label>
    </ligand>
</feature>
<dbReference type="Proteomes" id="UP001163152">
    <property type="component" value="Chromosome"/>
</dbReference>
<dbReference type="SUPFAM" id="SSF56655">
    <property type="entry name" value="Carbohydrate phosphatase"/>
    <property type="match status" value="1"/>
</dbReference>
<protein>
    <recommendedName>
        <fullName evidence="2">inositol-phosphate phosphatase</fullName>
        <ecNumber evidence="2">3.1.3.25</ecNumber>
    </recommendedName>
</protein>
<dbReference type="KEGG" id="tsin:OXH18_21010"/>
<dbReference type="InterPro" id="IPR020550">
    <property type="entry name" value="Inositol_monophosphatase_CS"/>
</dbReference>
<accession>A0A9E8ZCZ2</accession>
<dbReference type="PRINTS" id="PR00377">
    <property type="entry name" value="IMPHPHTASES"/>
</dbReference>
<dbReference type="PROSITE" id="PS00630">
    <property type="entry name" value="IMP_2"/>
    <property type="match status" value="1"/>
</dbReference>
<feature type="binding site" evidence="4">
    <location>
        <position position="357"/>
    </location>
    <ligand>
        <name>Mg(2+)</name>
        <dbReference type="ChEBI" id="CHEBI:18420"/>
        <label>1</label>
    </ligand>
</feature>
<organism evidence="5 6">
    <name type="scientific">Thermocoleostomius sinensis A174</name>
    <dbReference type="NCBI Taxonomy" id="2016057"/>
    <lineage>
        <taxon>Bacteria</taxon>
        <taxon>Bacillati</taxon>
        <taxon>Cyanobacteriota</taxon>
        <taxon>Cyanophyceae</taxon>
        <taxon>Oculatellales</taxon>
        <taxon>Oculatellaceae</taxon>
        <taxon>Thermocoleostomius</taxon>
    </lineage>
</organism>
<gene>
    <name evidence="5" type="ORF">OXH18_21010</name>
</gene>
<dbReference type="InterPro" id="IPR000760">
    <property type="entry name" value="Inositol_monophosphatase-like"/>
</dbReference>
<evidence type="ECO:0000313" key="6">
    <source>
        <dbReference type="Proteomes" id="UP001163152"/>
    </source>
</evidence>
<evidence type="ECO:0000256" key="4">
    <source>
        <dbReference type="PIRSR" id="PIRSR605502-1"/>
    </source>
</evidence>
<dbReference type="InterPro" id="IPR036705">
    <property type="entry name" value="Ribosyl_crysJ1_sf"/>
</dbReference>
<feature type="binding site" evidence="4">
    <location>
        <position position="356"/>
    </location>
    <ligand>
        <name>Mg(2+)</name>
        <dbReference type="ChEBI" id="CHEBI:18420"/>
        <label>1</label>
    </ligand>
</feature>
<dbReference type="EC" id="3.1.3.25" evidence="2"/>
<keyword evidence="6" id="KW-1185">Reference proteome</keyword>
<dbReference type="SUPFAM" id="SSF101478">
    <property type="entry name" value="ADP-ribosylglycohydrolase"/>
    <property type="match status" value="1"/>
</dbReference>
<dbReference type="InterPro" id="IPR050792">
    <property type="entry name" value="ADP-ribosylglycohydrolase"/>
</dbReference>
<dbReference type="InterPro" id="IPR005502">
    <property type="entry name" value="Ribosyl_crysJ1"/>
</dbReference>
<evidence type="ECO:0000256" key="1">
    <source>
        <dbReference type="ARBA" id="ARBA00001033"/>
    </source>
</evidence>
<dbReference type="Gene3D" id="1.10.4080.10">
    <property type="entry name" value="ADP-ribosylation/Crystallin J1"/>
    <property type="match status" value="1"/>
</dbReference>
<dbReference type="PANTHER" id="PTHR16222:SF35">
    <property type="entry name" value="ADP-RIBOSYLGLYCOHYDROLASE"/>
    <property type="match status" value="1"/>
</dbReference>
<evidence type="ECO:0000256" key="2">
    <source>
        <dbReference type="ARBA" id="ARBA00013106"/>
    </source>
</evidence>
<keyword evidence="3" id="KW-0479">Metal-binding</keyword>